<dbReference type="OrthoDB" id="437973at2759"/>
<feature type="region of interest" description="Disordered" evidence="2">
    <location>
        <begin position="68"/>
        <end position="94"/>
    </location>
</feature>
<evidence type="ECO:0008006" key="5">
    <source>
        <dbReference type="Google" id="ProtNLM"/>
    </source>
</evidence>
<dbReference type="GO" id="GO:0006397">
    <property type="term" value="P:mRNA processing"/>
    <property type="evidence" value="ECO:0007669"/>
    <property type="project" value="UniProtKB-KW"/>
</dbReference>
<dbReference type="Proteomes" id="UP000001072">
    <property type="component" value="Unassembled WGS sequence"/>
</dbReference>
<dbReference type="Pfam" id="PF13917">
    <property type="entry name" value="zf-CCHC_3"/>
    <property type="match status" value="1"/>
</dbReference>
<dbReference type="KEGG" id="mlr:MELLADRAFT_69056"/>
<dbReference type="AlphaFoldDB" id="F4S989"/>
<dbReference type="EMBL" id="GL883169">
    <property type="protein sequence ID" value="EGF98806.1"/>
    <property type="molecule type" value="Genomic_DNA"/>
</dbReference>
<proteinExistence type="predicted"/>
<reference evidence="4" key="1">
    <citation type="journal article" date="2011" name="Proc. Natl. Acad. Sci. U.S.A.">
        <title>Obligate biotrophy features unraveled by the genomic analysis of rust fungi.</title>
        <authorList>
            <person name="Duplessis S."/>
            <person name="Cuomo C.A."/>
            <person name="Lin Y.-C."/>
            <person name="Aerts A."/>
            <person name="Tisserant E."/>
            <person name="Veneault-Fourrey C."/>
            <person name="Joly D.L."/>
            <person name="Hacquard S."/>
            <person name="Amselem J."/>
            <person name="Cantarel B.L."/>
            <person name="Chiu R."/>
            <person name="Coutinho P.M."/>
            <person name="Feau N."/>
            <person name="Field M."/>
            <person name="Frey P."/>
            <person name="Gelhaye E."/>
            <person name="Goldberg J."/>
            <person name="Grabherr M.G."/>
            <person name="Kodira C.D."/>
            <person name="Kohler A."/>
            <person name="Kuees U."/>
            <person name="Lindquist E.A."/>
            <person name="Lucas S.M."/>
            <person name="Mago R."/>
            <person name="Mauceli E."/>
            <person name="Morin E."/>
            <person name="Murat C."/>
            <person name="Pangilinan J.L."/>
            <person name="Park R."/>
            <person name="Pearson M."/>
            <person name="Quesneville H."/>
            <person name="Rouhier N."/>
            <person name="Sakthikumar S."/>
            <person name="Salamov A.A."/>
            <person name="Schmutz J."/>
            <person name="Selles B."/>
            <person name="Shapiro H."/>
            <person name="Tanguay P."/>
            <person name="Tuskan G.A."/>
            <person name="Henrissat B."/>
            <person name="Van de Peer Y."/>
            <person name="Rouze P."/>
            <person name="Ellis J.G."/>
            <person name="Dodds P.N."/>
            <person name="Schein J.E."/>
            <person name="Zhong S."/>
            <person name="Hamelin R.C."/>
            <person name="Grigoriev I.V."/>
            <person name="Szabo L.J."/>
            <person name="Martin F."/>
        </authorList>
    </citation>
    <scope>NUCLEOTIDE SEQUENCE [LARGE SCALE GENOMIC DNA]</scope>
    <source>
        <strain evidence="4">98AG31 / pathotype 3-4-7</strain>
    </source>
</reference>
<evidence type="ECO:0000313" key="4">
    <source>
        <dbReference type="Proteomes" id="UP000001072"/>
    </source>
</evidence>
<dbReference type="PANTHER" id="PTHR13491">
    <property type="entry name" value="ZCCHC10 PROTEIN"/>
    <property type="match status" value="1"/>
</dbReference>
<dbReference type="RefSeq" id="XP_007417918.1">
    <property type="nucleotide sequence ID" value="XM_007417856.1"/>
</dbReference>
<dbReference type="InterPro" id="IPR039715">
    <property type="entry name" value="ZCCHC10"/>
</dbReference>
<dbReference type="SUPFAM" id="SSF57756">
    <property type="entry name" value="Retrovirus zinc finger-like domains"/>
    <property type="match status" value="1"/>
</dbReference>
<protein>
    <recommendedName>
        <fullName evidence="5">CCHC-type domain-containing protein</fullName>
    </recommendedName>
</protein>
<dbReference type="VEuPathDB" id="FungiDB:MELLADRAFT_69056"/>
<evidence type="ECO:0000256" key="1">
    <source>
        <dbReference type="ARBA" id="ARBA00022664"/>
    </source>
</evidence>
<dbReference type="HOGENOM" id="CLU_1740959_0_0_1"/>
<evidence type="ECO:0000256" key="2">
    <source>
        <dbReference type="SAM" id="MobiDB-lite"/>
    </source>
</evidence>
<dbReference type="InterPro" id="IPR036875">
    <property type="entry name" value="Znf_CCHC_sf"/>
</dbReference>
<accession>F4S989</accession>
<sequence length="150" mass="16870">MFGNYIRSMPTLNGSESKNKNKSVSKNNTHVMPKHSKGESGAGKATSGTRCQKCEKFGHFTYNCPVTNAPYKSRPTRTQQLMNPKAKREQPTIEVPEEFISKKGIADKILEKKEKERKEIENVNANGSVALKKDQKKLKDRNGYVILLSV</sequence>
<dbReference type="PANTHER" id="PTHR13491:SF0">
    <property type="entry name" value="ZINC FINGER CCHC DOMAIN-CONTAINING PROTEIN 10"/>
    <property type="match status" value="1"/>
</dbReference>
<keyword evidence="1" id="KW-0507">mRNA processing</keyword>
<dbReference type="InParanoid" id="F4S989"/>
<gene>
    <name evidence="3" type="ORF">MELLADRAFT_69056</name>
</gene>
<evidence type="ECO:0000313" key="3">
    <source>
        <dbReference type="EMBL" id="EGF98806.1"/>
    </source>
</evidence>
<dbReference type="GO" id="GO:0003676">
    <property type="term" value="F:nucleic acid binding"/>
    <property type="evidence" value="ECO:0007669"/>
    <property type="project" value="InterPro"/>
</dbReference>
<organism evidence="4">
    <name type="scientific">Melampsora larici-populina (strain 98AG31 / pathotype 3-4-7)</name>
    <name type="common">Poplar leaf rust fungus</name>
    <dbReference type="NCBI Taxonomy" id="747676"/>
    <lineage>
        <taxon>Eukaryota</taxon>
        <taxon>Fungi</taxon>
        <taxon>Dikarya</taxon>
        <taxon>Basidiomycota</taxon>
        <taxon>Pucciniomycotina</taxon>
        <taxon>Pucciniomycetes</taxon>
        <taxon>Pucciniales</taxon>
        <taxon>Melampsoraceae</taxon>
        <taxon>Melampsora</taxon>
    </lineage>
</organism>
<keyword evidence="4" id="KW-1185">Reference proteome</keyword>
<feature type="region of interest" description="Disordered" evidence="2">
    <location>
        <begin position="1"/>
        <end position="48"/>
    </location>
</feature>
<dbReference type="GO" id="GO:0008270">
    <property type="term" value="F:zinc ion binding"/>
    <property type="evidence" value="ECO:0007669"/>
    <property type="project" value="InterPro"/>
</dbReference>
<dbReference type="eggNOG" id="ENOG502S7VK">
    <property type="taxonomic scope" value="Eukaryota"/>
</dbReference>
<dbReference type="GeneID" id="18931163"/>
<name>F4S989_MELLP</name>